<sequence>MGKKCCVPGCPPHPLPCLRACPVPLMWRCFVRAVLVTTAAMWRKEVYPSSSEGLVKRVKELRSNVAFLCSSASAGELPGFNQVVH</sequence>
<dbReference type="Proteomes" id="UP000595437">
    <property type="component" value="Chromosome 21"/>
</dbReference>
<evidence type="ECO:0000313" key="1">
    <source>
        <dbReference type="EMBL" id="QQP31511.1"/>
    </source>
</evidence>
<keyword evidence="2" id="KW-1185">Reference proteome</keyword>
<reference evidence="2" key="1">
    <citation type="submission" date="2021-01" db="EMBL/GenBank/DDBJ databases">
        <title>Caligus Genome Assembly.</title>
        <authorList>
            <person name="Gallardo-Escarate C."/>
        </authorList>
    </citation>
    <scope>NUCLEOTIDE SEQUENCE [LARGE SCALE GENOMIC DNA]</scope>
</reference>
<organism evidence="1 2">
    <name type="scientific">Caligus rogercresseyi</name>
    <name type="common">Sea louse</name>
    <dbReference type="NCBI Taxonomy" id="217165"/>
    <lineage>
        <taxon>Eukaryota</taxon>
        <taxon>Metazoa</taxon>
        <taxon>Ecdysozoa</taxon>
        <taxon>Arthropoda</taxon>
        <taxon>Crustacea</taxon>
        <taxon>Multicrustacea</taxon>
        <taxon>Hexanauplia</taxon>
        <taxon>Copepoda</taxon>
        <taxon>Siphonostomatoida</taxon>
        <taxon>Caligidae</taxon>
        <taxon>Caligus</taxon>
    </lineage>
</organism>
<gene>
    <name evidence="1" type="ORF">FKW44_025129</name>
</gene>
<dbReference type="AlphaFoldDB" id="A0A7T8JSF6"/>
<proteinExistence type="predicted"/>
<accession>A0A7T8JSF6</accession>
<name>A0A7T8JSF6_CALRO</name>
<protein>
    <submittedName>
        <fullName evidence="1">Uncharacterized protein</fullName>
    </submittedName>
</protein>
<evidence type="ECO:0000313" key="2">
    <source>
        <dbReference type="Proteomes" id="UP000595437"/>
    </source>
</evidence>
<dbReference type="EMBL" id="CP045910">
    <property type="protein sequence ID" value="QQP31511.1"/>
    <property type="molecule type" value="Genomic_DNA"/>
</dbReference>